<evidence type="ECO:0000313" key="5">
    <source>
        <dbReference type="Proteomes" id="UP000256345"/>
    </source>
</evidence>
<dbReference type="EMBL" id="QUMU01000014">
    <property type="protein sequence ID" value="REG24565.1"/>
    <property type="molecule type" value="Genomic_DNA"/>
</dbReference>
<reference evidence="2 4" key="1">
    <citation type="submission" date="2015-05" db="EMBL/GenBank/DDBJ databases">
        <title>Genome assembly of Archangium gephyra DSM 2261.</title>
        <authorList>
            <person name="Sharma G."/>
            <person name="Subramanian S."/>
        </authorList>
    </citation>
    <scope>NUCLEOTIDE SEQUENCE [LARGE SCALE GENOMIC DNA]</scope>
    <source>
        <strain evidence="2 4">DSM 2261</strain>
    </source>
</reference>
<dbReference type="Gene3D" id="3.40.50.1820">
    <property type="entry name" value="alpha/beta hydrolase"/>
    <property type="match status" value="1"/>
</dbReference>
<dbReference type="Proteomes" id="UP000035579">
    <property type="component" value="Chromosome"/>
</dbReference>
<evidence type="ECO:0000313" key="4">
    <source>
        <dbReference type="Proteomes" id="UP000035579"/>
    </source>
</evidence>
<dbReference type="SUPFAM" id="SSF53474">
    <property type="entry name" value="alpha/beta-Hydrolases"/>
    <property type="match status" value="1"/>
</dbReference>
<sequence>MKRTVVAKIVMGLLLSTAWSAPALAQTLTSFTTTYKGGSGTCGTTYSIQGKEPSSTSRYPVFIYLVGTSETYNNASALAAVEEMAGRGYVAATVQYPNSTFGACSTLTARAKCVFDSATASSAVGALCSRATADCSKGIVVAGFSQGSILSILAKNYDTRVQAAYGLGAGVQYSTYDLRACVANGKRTLSSARLRAVNGEADGFLGSSELNVRAQLQELTGRGCTTPSCLASDGSGWYIVKHAEVSDGNADHCYMRATGGCSGSQNSLDQKWLNGTYGWSADPNLQWLSGFTQP</sequence>
<evidence type="ECO:0000313" key="2">
    <source>
        <dbReference type="EMBL" id="AKJ01118.1"/>
    </source>
</evidence>
<dbReference type="Proteomes" id="UP000256345">
    <property type="component" value="Unassembled WGS sequence"/>
</dbReference>
<dbReference type="AlphaFoldDB" id="A0AAC8Q683"/>
<gene>
    <name evidence="2" type="ORF">AA314_02744</name>
    <name evidence="3" type="ORF">ATI61_114173</name>
</gene>
<evidence type="ECO:0000256" key="1">
    <source>
        <dbReference type="SAM" id="SignalP"/>
    </source>
</evidence>
<evidence type="ECO:0000313" key="3">
    <source>
        <dbReference type="EMBL" id="REG24565.1"/>
    </source>
</evidence>
<reference evidence="3 5" key="2">
    <citation type="submission" date="2018-08" db="EMBL/GenBank/DDBJ databases">
        <title>Genomic Encyclopedia of Archaeal and Bacterial Type Strains, Phase II (KMG-II): from individual species to whole genera.</title>
        <authorList>
            <person name="Goeker M."/>
        </authorList>
    </citation>
    <scope>NUCLEOTIDE SEQUENCE [LARGE SCALE GENOMIC DNA]</scope>
    <source>
        <strain evidence="3 5">DSM 2261</strain>
    </source>
</reference>
<keyword evidence="5" id="KW-1185">Reference proteome</keyword>
<organism evidence="2 4">
    <name type="scientific">Archangium gephyra</name>
    <dbReference type="NCBI Taxonomy" id="48"/>
    <lineage>
        <taxon>Bacteria</taxon>
        <taxon>Pseudomonadati</taxon>
        <taxon>Myxococcota</taxon>
        <taxon>Myxococcia</taxon>
        <taxon>Myxococcales</taxon>
        <taxon>Cystobacterineae</taxon>
        <taxon>Archangiaceae</taxon>
        <taxon>Archangium</taxon>
    </lineage>
</organism>
<feature type="chain" id="PRO_5042135051" evidence="1">
    <location>
        <begin position="26"/>
        <end position="294"/>
    </location>
</feature>
<proteinExistence type="predicted"/>
<protein>
    <submittedName>
        <fullName evidence="2">Uncharacterized protein</fullName>
    </submittedName>
</protein>
<name>A0AAC8Q683_9BACT</name>
<keyword evidence="1" id="KW-0732">Signal</keyword>
<dbReference type="KEGG" id="age:AA314_02744"/>
<dbReference type="InterPro" id="IPR029058">
    <property type="entry name" value="AB_hydrolase_fold"/>
</dbReference>
<feature type="signal peptide" evidence="1">
    <location>
        <begin position="1"/>
        <end position="25"/>
    </location>
</feature>
<accession>A0AAC8Q683</accession>
<dbReference type="EMBL" id="CP011509">
    <property type="protein sequence ID" value="AKJ01118.1"/>
    <property type="molecule type" value="Genomic_DNA"/>
</dbReference>
<dbReference type="RefSeq" id="WP_047855780.1">
    <property type="nucleotide sequence ID" value="NZ_CP011509.1"/>
</dbReference>